<dbReference type="Proteomes" id="UP000594638">
    <property type="component" value="Unassembled WGS sequence"/>
</dbReference>
<evidence type="ECO:0000313" key="2">
    <source>
        <dbReference type="EMBL" id="CAA3020260.1"/>
    </source>
</evidence>
<keyword evidence="3" id="KW-1185">Reference proteome</keyword>
<name>A0A8S0UJL5_OLEEU</name>
<protein>
    <submittedName>
        <fullName evidence="2">Uncharacterized protein</fullName>
    </submittedName>
</protein>
<proteinExistence type="predicted"/>
<reference evidence="2 3" key="1">
    <citation type="submission" date="2019-12" db="EMBL/GenBank/DDBJ databases">
        <authorList>
            <person name="Alioto T."/>
            <person name="Alioto T."/>
            <person name="Gomez Garrido J."/>
        </authorList>
    </citation>
    <scope>NUCLEOTIDE SEQUENCE [LARGE SCALE GENOMIC DNA]</scope>
</reference>
<gene>
    <name evidence="2" type="ORF">OLEA9_A085070</name>
</gene>
<dbReference type="OrthoDB" id="767933at2759"/>
<sequence length="161" mass="18136">MPMASEPTNGEEENDDLASGPDDFRWDNSGSDWALGADVPYTLHPIELMQDWPEESPMLWNSESLNQIENDVAPMKKKRGTAQKPMIVAHSSNNLSRDDDTEDGCDPANQSSSDLRKFRMRFSQGQPSDDSFNEGELLLNRGTKQRQLMADAFSKHRDDSD</sequence>
<feature type="region of interest" description="Disordered" evidence="1">
    <location>
        <begin position="92"/>
        <end position="135"/>
    </location>
</feature>
<organism evidence="2 3">
    <name type="scientific">Olea europaea subsp. europaea</name>
    <dbReference type="NCBI Taxonomy" id="158383"/>
    <lineage>
        <taxon>Eukaryota</taxon>
        <taxon>Viridiplantae</taxon>
        <taxon>Streptophyta</taxon>
        <taxon>Embryophyta</taxon>
        <taxon>Tracheophyta</taxon>
        <taxon>Spermatophyta</taxon>
        <taxon>Magnoliopsida</taxon>
        <taxon>eudicotyledons</taxon>
        <taxon>Gunneridae</taxon>
        <taxon>Pentapetalae</taxon>
        <taxon>asterids</taxon>
        <taxon>lamiids</taxon>
        <taxon>Lamiales</taxon>
        <taxon>Oleaceae</taxon>
        <taxon>Oleeae</taxon>
        <taxon>Olea</taxon>
    </lineage>
</organism>
<evidence type="ECO:0000313" key="3">
    <source>
        <dbReference type="Proteomes" id="UP000594638"/>
    </source>
</evidence>
<dbReference type="AlphaFoldDB" id="A0A8S0UJL5"/>
<dbReference type="EMBL" id="CACTIH010009036">
    <property type="protein sequence ID" value="CAA3020260.1"/>
    <property type="molecule type" value="Genomic_DNA"/>
</dbReference>
<dbReference type="Gramene" id="OE9A085070T1">
    <property type="protein sequence ID" value="OE9A085070C1"/>
    <property type="gene ID" value="OE9A085070"/>
</dbReference>
<comment type="caution">
    <text evidence="2">The sequence shown here is derived from an EMBL/GenBank/DDBJ whole genome shotgun (WGS) entry which is preliminary data.</text>
</comment>
<feature type="region of interest" description="Disordered" evidence="1">
    <location>
        <begin position="1"/>
        <end position="31"/>
    </location>
</feature>
<accession>A0A8S0UJL5</accession>
<evidence type="ECO:0000256" key="1">
    <source>
        <dbReference type="SAM" id="MobiDB-lite"/>
    </source>
</evidence>